<organism evidence="1 2">
    <name type="scientific">Hyphomonas adhaerens MHS-3</name>
    <dbReference type="NCBI Taxonomy" id="1280949"/>
    <lineage>
        <taxon>Bacteria</taxon>
        <taxon>Pseudomonadati</taxon>
        <taxon>Pseudomonadota</taxon>
        <taxon>Alphaproteobacteria</taxon>
        <taxon>Hyphomonadales</taxon>
        <taxon>Hyphomonadaceae</taxon>
        <taxon>Hyphomonas</taxon>
    </lineage>
</organism>
<evidence type="ECO:0000313" key="2">
    <source>
        <dbReference type="Proteomes" id="UP000027446"/>
    </source>
</evidence>
<sequence length="264" mass="27884">MNLIRGMLRMRGVAGARDGADTMQPVGDITIASAFNGPPTSGNGGYASGMLSRLFETPHTVRISAPIPLDTPLAVTQQDNKLVATLGEKPILTARPGGVTLTPPQAPSMEAARKAGETPTYFGAGGLSTCFVCGRNRKEGDGLHIHCGRLGGKLEAAAVWTPHANFDDGHGHVRPEYVWAALDCPGGFALPEIETTYLLGEMTAAIHQPILTGQPVIIHAWHEWSDGRKHFAGTALHAEDGTLLAQADTLWIELTPEQAGSMAP</sequence>
<dbReference type="SUPFAM" id="SSF54637">
    <property type="entry name" value="Thioesterase/thiol ester dehydrase-isomerase"/>
    <property type="match status" value="1"/>
</dbReference>
<dbReference type="Gene3D" id="3.10.129.10">
    <property type="entry name" value="Hotdog Thioesterase"/>
    <property type="match status" value="1"/>
</dbReference>
<dbReference type="AlphaFoldDB" id="A0A069E503"/>
<keyword evidence="2" id="KW-1185">Reference proteome</keyword>
<dbReference type="Proteomes" id="UP000027446">
    <property type="component" value="Unassembled WGS sequence"/>
</dbReference>
<evidence type="ECO:0008006" key="3">
    <source>
        <dbReference type="Google" id="ProtNLM"/>
    </source>
</evidence>
<protein>
    <recommendedName>
        <fullName evidence="3">Thioesterase family protein</fullName>
    </recommendedName>
</protein>
<dbReference type="InterPro" id="IPR029069">
    <property type="entry name" value="HotDog_dom_sf"/>
</dbReference>
<accession>A0A069E503</accession>
<proteinExistence type="predicted"/>
<dbReference type="CDD" id="cd03440">
    <property type="entry name" value="hot_dog"/>
    <property type="match status" value="1"/>
</dbReference>
<name>A0A069E503_9PROT</name>
<comment type="caution">
    <text evidence="1">The sequence shown here is derived from an EMBL/GenBank/DDBJ whole genome shotgun (WGS) entry which is preliminary data.</text>
</comment>
<evidence type="ECO:0000313" key="1">
    <source>
        <dbReference type="EMBL" id="KCZ85158.1"/>
    </source>
</evidence>
<dbReference type="STRING" id="1280949.HAD_05735"/>
<dbReference type="eggNOG" id="COG0824">
    <property type="taxonomic scope" value="Bacteria"/>
</dbReference>
<dbReference type="EMBL" id="ARYH01000001">
    <property type="protein sequence ID" value="KCZ85158.1"/>
    <property type="molecule type" value="Genomic_DNA"/>
</dbReference>
<dbReference type="PATRIC" id="fig|1280949.3.peg.1164"/>
<gene>
    <name evidence="1" type="ORF">HAD_05735</name>
</gene>
<reference evidence="1 2" key="1">
    <citation type="journal article" date="2014" name="Antonie Van Leeuwenhoek">
        <title>Hyphomonas beringensis sp. nov. and Hyphomonas chukchiensis sp. nov., isolated from surface seawater of the Bering Sea and Chukchi Sea.</title>
        <authorList>
            <person name="Li C."/>
            <person name="Lai Q."/>
            <person name="Li G."/>
            <person name="Dong C."/>
            <person name="Wang J."/>
            <person name="Liao Y."/>
            <person name="Shao Z."/>
        </authorList>
    </citation>
    <scope>NUCLEOTIDE SEQUENCE [LARGE SCALE GENOMIC DNA]</scope>
    <source>
        <strain evidence="1 2">MHS-3</strain>
    </source>
</reference>